<dbReference type="HAMAP" id="MF_01326_B">
    <property type="entry name" value="Ribosomal_uL24_B"/>
    <property type="match status" value="1"/>
</dbReference>
<dbReference type="SMART" id="SM00739">
    <property type="entry name" value="KOW"/>
    <property type="match status" value="1"/>
</dbReference>
<name>A0A1G2ART6_9BACT</name>
<sequence>MLYVKKTKIGDRVKVLSGKDRGKIGKVTQIFHNEQKIVVEGVNKMIKHLRSKRKEEKGQRIEFFAPLAVSNVAPICPHCNKTTRPKFEMQGDTKVRVCRRCKLTLTEKKE</sequence>
<evidence type="ECO:0000256" key="3">
    <source>
        <dbReference type="ARBA" id="ARBA00023274"/>
    </source>
</evidence>
<organism evidence="8 9">
    <name type="scientific">Candidatus Kerfeldbacteria bacterium RIFCSPHIGHO2_02_FULL_42_14</name>
    <dbReference type="NCBI Taxonomy" id="1798540"/>
    <lineage>
        <taxon>Bacteria</taxon>
        <taxon>Candidatus Kerfeldiibacteriota</taxon>
    </lineage>
</organism>
<dbReference type="PANTHER" id="PTHR12903">
    <property type="entry name" value="MITOCHONDRIAL RIBOSOMAL PROTEIN L24"/>
    <property type="match status" value="1"/>
</dbReference>
<comment type="function">
    <text evidence="5">One of the proteins that surrounds the polypeptide exit tunnel on the outside of the subunit.</text>
</comment>
<dbReference type="Pfam" id="PF00467">
    <property type="entry name" value="KOW"/>
    <property type="match status" value="1"/>
</dbReference>
<comment type="similarity">
    <text evidence="1 5 6">Belongs to the universal ribosomal protein uL24 family.</text>
</comment>
<dbReference type="InterPro" id="IPR003256">
    <property type="entry name" value="Ribosomal_uL24"/>
</dbReference>
<dbReference type="Gene3D" id="2.30.30.30">
    <property type="match status" value="1"/>
</dbReference>
<dbReference type="PROSITE" id="PS01108">
    <property type="entry name" value="RIBOSOMAL_L24"/>
    <property type="match status" value="1"/>
</dbReference>
<dbReference type="STRING" id="1798540.A3B74_02525"/>
<dbReference type="EMBL" id="MHKB01000008">
    <property type="protein sequence ID" value="OGY79624.1"/>
    <property type="molecule type" value="Genomic_DNA"/>
</dbReference>
<dbReference type="GO" id="GO:0003735">
    <property type="term" value="F:structural constituent of ribosome"/>
    <property type="evidence" value="ECO:0007669"/>
    <property type="project" value="InterPro"/>
</dbReference>
<keyword evidence="5" id="KW-0699">rRNA-binding</keyword>
<dbReference type="CDD" id="cd06089">
    <property type="entry name" value="KOW_RPL26"/>
    <property type="match status" value="1"/>
</dbReference>
<comment type="subunit">
    <text evidence="5">Part of the 50S ribosomal subunit.</text>
</comment>
<dbReference type="SUPFAM" id="SSF50104">
    <property type="entry name" value="Translation proteins SH3-like domain"/>
    <property type="match status" value="1"/>
</dbReference>
<proteinExistence type="inferred from homology"/>
<protein>
    <recommendedName>
        <fullName evidence="4 5">Large ribosomal subunit protein uL24</fullName>
    </recommendedName>
</protein>
<gene>
    <name evidence="5" type="primary">rplX</name>
    <name evidence="8" type="ORF">A3B74_02525</name>
</gene>
<evidence type="ECO:0000256" key="4">
    <source>
        <dbReference type="ARBA" id="ARBA00035206"/>
    </source>
</evidence>
<comment type="function">
    <text evidence="5">One of two assembly initiator proteins, it binds directly to the 5'-end of the 23S rRNA, where it nucleates assembly of the 50S subunit.</text>
</comment>
<keyword evidence="5" id="KW-0694">RNA-binding</keyword>
<dbReference type="Proteomes" id="UP000177165">
    <property type="component" value="Unassembled WGS sequence"/>
</dbReference>
<evidence type="ECO:0000313" key="8">
    <source>
        <dbReference type="EMBL" id="OGY79624.1"/>
    </source>
</evidence>
<evidence type="ECO:0000256" key="2">
    <source>
        <dbReference type="ARBA" id="ARBA00022980"/>
    </source>
</evidence>
<dbReference type="GO" id="GO:1990904">
    <property type="term" value="C:ribonucleoprotein complex"/>
    <property type="evidence" value="ECO:0007669"/>
    <property type="project" value="UniProtKB-KW"/>
</dbReference>
<dbReference type="AlphaFoldDB" id="A0A1G2ART6"/>
<evidence type="ECO:0000259" key="7">
    <source>
        <dbReference type="SMART" id="SM00739"/>
    </source>
</evidence>
<reference evidence="8 9" key="1">
    <citation type="journal article" date="2016" name="Nat. Commun.">
        <title>Thousands of microbial genomes shed light on interconnected biogeochemical processes in an aquifer system.</title>
        <authorList>
            <person name="Anantharaman K."/>
            <person name="Brown C.T."/>
            <person name="Hug L.A."/>
            <person name="Sharon I."/>
            <person name="Castelle C.J."/>
            <person name="Probst A.J."/>
            <person name="Thomas B.C."/>
            <person name="Singh A."/>
            <person name="Wilkins M.J."/>
            <person name="Karaoz U."/>
            <person name="Brodie E.L."/>
            <person name="Williams K.H."/>
            <person name="Hubbard S.S."/>
            <person name="Banfield J.F."/>
        </authorList>
    </citation>
    <scope>NUCLEOTIDE SEQUENCE [LARGE SCALE GENOMIC DNA]</scope>
</reference>
<dbReference type="NCBIfam" id="TIGR01079">
    <property type="entry name" value="rplX_bact"/>
    <property type="match status" value="1"/>
</dbReference>
<feature type="domain" description="KOW" evidence="7">
    <location>
        <begin position="6"/>
        <end position="33"/>
    </location>
</feature>
<dbReference type="InterPro" id="IPR005825">
    <property type="entry name" value="Ribosomal_uL24_CS"/>
</dbReference>
<comment type="caution">
    <text evidence="8">The sequence shown here is derived from an EMBL/GenBank/DDBJ whole genome shotgun (WGS) entry which is preliminary data.</text>
</comment>
<accession>A0A1G2ART6</accession>
<evidence type="ECO:0000256" key="6">
    <source>
        <dbReference type="RuleBase" id="RU003477"/>
    </source>
</evidence>
<dbReference type="InterPro" id="IPR005824">
    <property type="entry name" value="KOW"/>
</dbReference>
<dbReference type="GO" id="GO:0006412">
    <property type="term" value="P:translation"/>
    <property type="evidence" value="ECO:0007669"/>
    <property type="project" value="UniProtKB-UniRule"/>
</dbReference>
<dbReference type="InterPro" id="IPR008991">
    <property type="entry name" value="Translation_prot_SH3-like_sf"/>
</dbReference>
<dbReference type="GO" id="GO:0019843">
    <property type="term" value="F:rRNA binding"/>
    <property type="evidence" value="ECO:0007669"/>
    <property type="project" value="UniProtKB-UniRule"/>
</dbReference>
<dbReference type="InterPro" id="IPR057264">
    <property type="entry name" value="Ribosomal_uL24_C"/>
</dbReference>
<dbReference type="Pfam" id="PF17136">
    <property type="entry name" value="ribosomal_L24"/>
    <property type="match status" value="1"/>
</dbReference>
<evidence type="ECO:0000256" key="5">
    <source>
        <dbReference type="HAMAP-Rule" id="MF_01326"/>
    </source>
</evidence>
<evidence type="ECO:0000313" key="9">
    <source>
        <dbReference type="Proteomes" id="UP000177165"/>
    </source>
</evidence>
<keyword evidence="3 5" id="KW-0687">Ribonucleoprotein</keyword>
<dbReference type="InterPro" id="IPR014722">
    <property type="entry name" value="Rib_uL2_dom2"/>
</dbReference>
<dbReference type="InterPro" id="IPR041988">
    <property type="entry name" value="Ribosomal_uL24_KOW"/>
</dbReference>
<keyword evidence="2 5" id="KW-0689">Ribosomal protein</keyword>
<evidence type="ECO:0000256" key="1">
    <source>
        <dbReference type="ARBA" id="ARBA00010618"/>
    </source>
</evidence>
<dbReference type="GO" id="GO:0005840">
    <property type="term" value="C:ribosome"/>
    <property type="evidence" value="ECO:0007669"/>
    <property type="project" value="UniProtKB-KW"/>
</dbReference>